<dbReference type="EMBL" id="LPXH01000035">
    <property type="protein sequence ID" value="KUF39614.1"/>
    <property type="molecule type" value="Genomic_DNA"/>
</dbReference>
<dbReference type="InterPro" id="IPR015004">
    <property type="entry name" value="MesX"/>
</dbReference>
<dbReference type="EMBL" id="CP020121">
    <property type="protein sequence ID" value="AQZ99470.1"/>
    <property type="molecule type" value="Genomic_DNA"/>
</dbReference>
<sequence length="327" mass="37971">MYPDFTFSIEKFIFDENYQPSNKTRLTTNFANLARGENRKENLRRTIQMMNNRFNSLAHWDNPNGDRYAIELEIVSADMKINGEALKHELPLIEILKTNIIDRQTGLHIEGSGGNSFSSYVRDYDFSVLLKNHNENKPEFSEPEEFGVLHGKLFKHFLNSKAYQENFRNYPLICLSIAAGKTYYRTGTHHPVLGMEYTQDAPSITDRYFEKMGMKVRYFMPANSAAPLAFYFIGDLLADYANLEMIAAISVMETFQKIYRPEIYNANAPAATRFQPSLKHTDYSLTQIFYDREERNQLAVNQGKLTEAWFIKPYEKILAQWASHVQV</sequence>
<dbReference type="OrthoDB" id="6298442at2"/>
<reference evidence="2 3" key="1">
    <citation type="submission" date="2015-12" db="EMBL/GenBank/DDBJ databases">
        <title>Complete genome sequence of a multi-drug resistant strain Acidovorax sp. 12322-1.</title>
        <authorList>
            <person name="Ming D."/>
            <person name="Wang M."/>
            <person name="Hu S."/>
            <person name="Zhou Y."/>
            <person name="Jiang T."/>
        </authorList>
    </citation>
    <scope>NUCLEOTIDE SEQUENCE [LARGE SCALE GENOMIC DNA]</scope>
    <source>
        <strain evidence="2 3">12322-1</strain>
    </source>
</reference>
<dbReference type="Proteomes" id="UP000242792">
    <property type="component" value="Chromosome"/>
</dbReference>
<name>A0A0W7YWZ3_9BURK</name>
<gene>
    <name evidence="2" type="ORF">AS359_06030</name>
    <name evidence="1" type="ORF">B5M06_15645</name>
</gene>
<accession>A0A0W7YWZ3</accession>
<dbReference type="Proteomes" id="UP000053300">
    <property type="component" value="Unassembled WGS sequence"/>
</dbReference>
<protein>
    <recommendedName>
        <fullName evidence="5">DUF1852 domain-containing protein</fullName>
    </recommendedName>
</protein>
<evidence type="ECO:0000313" key="4">
    <source>
        <dbReference type="Proteomes" id="UP000242792"/>
    </source>
</evidence>
<dbReference type="RefSeq" id="WP_054067281.1">
    <property type="nucleotide sequence ID" value="NZ_CP020121.1"/>
</dbReference>
<organism evidence="2 3">
    <name type="scientific">Comamonas kerstersii</name>
    <dbReference type="NCBI Taxonomy" id="225992"/>
    <lineage>
        <taxon>Bacteria</taxon>
        <taxon>Pseudomonadati</taxon>
        <taxon>Pseudomonadota</taxon>
        <taxon>Betaproteobacteria</taxon>
        <taxon>Burkholderiales</taxon>
        <taxon>Comamonadaceae</taxon>
        <taxon>Comamonas</taxon>
    </lineage>
</organism>
<dbReference type="STRING" id="225992.B5M06_15645"/>
<dbReference type="GeneID" id="83040736"/>
<dbReference type="PIRSF" id="PIRSF034367">
    <property type="entry name" value="DUF1852"/>
    <property type="match status" value="1"/>
</dbReference>
<evidence type="ECO:0000313" key="3">
    <source>
        <dbReference type="Proteomes" id="UP000053300"/>
    </source>
</evidence>
<accession>A0A1V3TN95</accession>
<dbReference type="Pfam" id="PF08908">
    <property type="entry name" value="MesX"/>
    <property type="match status" value="1"/>
</dbReference>
<dbReference type="KEGG" id="cke:B5M06_15645"/>
<evidence type="ECO:0008006" key="5">
    <source>
        <dbReference type="Google" id="ProtNLM"/>
    </source>
</evidence>
<evidence type="ECO:0000313" key="2">
    <source>
        <dbReference type="EMBL" id="KUF39614.1"/>
    </source>
</evidence>
<reference evidence="1 4" key="2">
    <citation type="submission" date="2017-03" db="EMBL/GenBank/DDBJ databases">
        <title>Rapid Whole Genome Sequencing of Comamonas kerstersii Causing Continuous ambulatory Peritoneal Dialysis-Associated Peritonitis.</title>
        <authorList>
            <person name="Zheng B."/>
        </authorList>
    </citation>
    <scope>NUCLEOTIDE SEQUENCE [LARGE SCALE GENOMIC DNA]</scope>
    <source>
        <strain evidence="1 4">8943</strain>
    </source>
</reference>
<keyword evidence="3" id="KW-1185">Reference proteome</keyword>
<evidence type="ECO:0000313" key="1">
    <source>
        <dbReference type="EMBL" id="AQZ99470.1"/>
    </source>
</evidence>
<accession>A0A1V0BHR9</accession>
<dbReference type="AlphaFoldDB" id="A0A0W7YWZ3"/>
<proteinExistence type="predicted"/>